<keyword evidence="2" id="KW-1185">Reference proteome</keyword>
<feature type="non-terminal residue" evidence="1">
    <location>
        <position position="1"/>
    </location>
</feature>
<evidence type="ECO:0000313" key="1">
    <source>
        <dbReference type="EMBL" id="CAI5774033.1"/>
    </source>
</evidence>
<proteinExistence type="predicted"/>
<dbReference type="EMBL" id="OX395130">
    <property type="protein sequence ID" value="CAI5774033.1"/>
    <property type="molecule type" value="Genomic_DNA"/>
</dbReference>
<dbReference type="Proteomes" id="UP001178461">
    <property type="component" value="Chromosome 5"/>
</dbReference>
<protein>
    <submittedName>
        <fullName evidence="1">Uncharacterized protein</fullName>
    </submittedName>
</protein>
<dbReference type="AlphaFoldDB" id="A0AA35KBV2"/>
<feature type="non-terminal residue" evidence="1">
    <location>
        <position position="229"/>
    </location>
</feature>
<organism evidence="1 2">
    <name type="scientific">Podarcis lilfordi</name>
    <name type="common">Lilford's wall lizard</name>
    <dbReference type="NCBI Taxonomy" id="74358"/>
    <lineage>
        <taxon>Eukaryota</taxon>
        <taxon>Metazoa</taxon>
        <taxon>Chordata</taxon>
        <taxon>Craniata</taxon>
        <taxon>Vertebrata</taxon>
        <taxon>Euteleostomi</taxon>
        <taxon>Lepidosauria</taxon>
        <taxon>Squamata</taxon>
        <taxon>Bifurcata</taxon>
        <taxon>Unidentata</taxon>
        <taxon>Episquamata</taxon>
        <taxon>Laterata</taxon>
        <taxon>Lacertibaenia</taxon>
        <taxon>Lacertidae</taxon>
        <taxon>Podarcis</taxon>
    </lineage>
</organism>
<sequence>IASDTPEANLSGWRNFSESLEIAPPYLGVTRYADVGGAVGLPIGSEPLAFGSGVSNPRLRSRMWLFYTFAAAPGRILARGGGALCAPTLPTVAGAVLAVTSHGGGPPHTFLFFPYSPSPSSAILPSWGFGSHFVSGSVNLKATSDIRRSPARSGNPLATSSPEPANRLAQGVKLWSAISPCWPRVRTSVHNTGADVQIVTTHWFWRLGIGRAYGGLLSVFVLNLLFVPQ</sequence>
<evidence type="ECO:0000313" key="2">
    <source>
        <dbReference type="Proteomes" id="UP001178461"/>
    </source>
</evidence>
<gene>
    <name evidence="1" type="ORF">PODLI_1B003122</name>
</gene>
<accession>A0AA35KBV2</accession>
<name>A0AA35KBV2_9SAUR</name>
<reference evidence="1" key="1">
    <citation type="submission" date="2022-12" db="EMBL/GenBank/DDBJ databases">
        <authorList>
            <person name="Alioto T."/>
            <person name="Alioto T."/>
            <person name="Gomez Garrido J."/>
        </authorList>
    </citation>
    <scope>NUCLEOTIDE SEQUENCE</scope>
</reference>